<keyword evidence="1" id="KW-0732">Signal</keyword>
<protein>
    <recommendedName>
        <fullName evidence="6">Vacuolar protein sorting-associated protein 62</fullName>
    </recommendedName>
</protein>
<feature type="signal peptide" evidence="1">
    <location>
        <begin position="1"/>
        <end position="23"/>
    </location>
</feature>
<reference evidence="4 5" key="1">
    <citation type="submission" date="2019-06" db="EMBL/GenBank/DDBJ databases">
        <authorList>
            <person name="Palmer J.M."/>
        </authorList>
    </citation>
    <scope>NUCLEOTIDE SEQUENCE [LARGE SCALE GENOMIC DNA]</scope>
    <source>
        <strain evidence="2 4">TWF102</strain>
        <strain evidence="3 5">TWF703</strain>
    </source>
</reference>
<proteinExistence type="predicted"/>
<dbReference type="EMBL" id="WIQW01000051">
    <property type="protein sequence ID" value="KAF3092544.1"/>
    <property type="molecule type" value="Genomic_DNA"/>
</dbReference>
<evidence type="ECO:0000313" key="3">
    <source>
        <dbReference type="EMBL" id="KAF3120136.1"/>
    </source>
</evidence>
<name>A0A7C8NP42_ORBOL</name>
<comment type="caution">
    <text evidence="3">The sequence shown here is derived from an EMBL/GenBank/DDBJ whole genome shotgun (WGS) entry which is preliminary data.</text>
</comment>
<accession>A0A7C8NP42</accession>
<evidence type="ECO:0000313" key="2">
    <source>
        <dbReference type="EMBL" id="KAF3092544.1"/>
    </source>
</evidence>
<evidence type="ECO:0000313" key="5">
    <source>
        <dbReference type="Proteomes" id="UP000480548"/>
    </source>
</evidence>
<organism evidence="3 5">
    <name type="scientific">Orbilia oligospora</name>
    <name type="common">Nematode-trapping fungus</name>
    <name type="synonym">Arthrobotrys oligospora</name>
    <dbReference type="NCBI Taxonomy" id="2813651"/>
    <lineage>
        <taxon>Eukaryota</taxon>
        <taxon>Fungi</taxon>
        <taxon>Dikarya</taxon>
        <taxon>Ascomycota</taxon>
        <taxon>Pezizomycotina</taxon>
        <taxon>Orbiliomycetes</taxon>
        <taxon>Orbiliales</taxon>
        <taxon>Orbiliaceae</taxon>
        <taxon>Orbilia</taxon>
    </lineage>
</organism>
<feature type="chain" id="PRO_5036200690" description="Vacuolar protein sorting-associated protein 62" evidence="1">
    <location>
        <begin position="24"/>
        <end position="347"/>
    </location>
</feature>
<evidence type="ECO:0000313" key="4">
    <source>
        <dbReference type="Proteomes" id="UP000475325"/>
    </source>
</evidence>
<evidence type="ECO:0000256" key="1">
    <source>
        <dbReference type="SAM" id="SignalP"/>
    </source>
</evidence>
<gene>
    <name evidence="2" type="ORF">TWF102_008363</name>
    <name evidence="3" type="ORF">TWF703_002728</name>
</gene>
<dbReference type="EMBL" id="WIQZ01000158">
    <property type="protein sequence ID" value="KAF3120136.1"/>
    <property type="molecule type" value="Genomic_DNA"/>
</dbReference>
<sequence>MEAQTLLVLLSLLLYNFFIPVQSAAVRKRAPPGVPQYALDYAPLVYLHSDDEYRPSNIRSMLRNTQPRVNFKPIPGIPLPVTLDNLDQLNDFGGDSVYLTSVKDVAADSQQAWLKGVTPDATGLTNGAISATIIVNEKDATTTDVFYFYFYNFNSGPPVWGIKFGDHVGDWEHIMVRFQNGIPSALWYSQHADGQAFTYEAVEKLGKRPVGYSAKGSHANYAMGGLHDHTIPNFNLPGAFFLVDDTNKGILWDPTLSAYYYKFDAGTSSFTSYNPASPVNWLYFKGKWGDQQYPKEHEGQYILFGQARYGNGPTGPLGKELQRKDICPSNVKPCWVRPFLTAKLEKE</sequence>
<evidence type="ECO:0008006" key="6">
    <source>
        <dbReference type="Google" id="ProtNLM"/>
    </source>
</evidence>
<dbReference type="Proteomes" id="UP000480548">
    <property type="component" value="Unassembled WGS sequence"/>
</dbReference>
<dbReference type="PANTHER" id="PTHR48174:SF5">
    <property type="entry name" value="VACUOLAR PROTEIN SORTING-ASSOCIATED PROTEIN 62"/>
    <property type="match status" value="1"/>
</dbReference>
<dbReference type="InterPro" id="IPR009291">
    <property type="entry name" value="Vps62"/>
</dbReference>
<dbReference type="Pfam" id="PF06101">
    <property type="entry name" value="Vps62"/>
    <property type="match status" value="1"/>
</dbReference>
<dbReference type="AlphaFoldDB" id="A0A7C8NP42"/>
<dbReference type="Proteomes" id="UP000475325">
    <property type="component" value="Unassembled WGS sequence"/>
</dbReference>
<dbReference type="PANTHER" id="PTHR48174">
    <property type="entry name" value="DUF946 FAMILY PROTEIN"/>
    <property type="match status" value="1"/>
</dbReference>